<keyword evidence="1" id="KW-1133">Transmembrane helix</keyword>
<organism evidence="2 3">
    <name type="scientific">Bacillus mycoides</name>
    <dbReference type="NCBI Taxonomy" id="1405"/>
    <lineage>
        <taxon>Bacteria</taxon>
        <taxon>Bacillati</taxon>
        <taxon>Bacillota</taxon>
        <taxon>Bacilli</taxon>
        <taxon>Bacillales</taxon>
        <taxon>Bacillaceae</taxon>
        <taxon>Bacillus</taxon>
        <taxon>Bacillus cereus group</taxon>
    </lineage>
</organism>
<accession>A0A1S9T0D1</accession>
<evidence type="ECO:0000313" key="2">
    <source>
        <dbReference type="EMBL" id="OOR03474.1"/>
    </source>
</evidence>
<name>A0A1S9T0D1_BACMY</name>
<feature type="transmembrane region" description="Helical" evidence="1">
    <location>
        <begin position="101"/>
        <end position="127"/>
    </location>
</feature>
<dbReference type="EMBL" id="MUAI01000042">
    <property type="protein sequence ID" value="OOR03474.1"/>
    <property type="molecule type" value="Genomic_DNA"/>
</dbReference>
<evidence type="ECO:0000256" key="1">
    <source>
        <dbReference type="SAM" id="Phobius"/>
    </source>
</evidence>
<keyword evidence="1" id="KW-0812">Transmembrane</keyword>
<comment type="caution">
    <text evidence="2">The sequence shown here is derived from an EMBL/GenBank/DDBJ whole genome shotgun (WGS) entry which is preliminary data.</text>
</comment>
<reference evidence="2 3" key="1">
    <citation type="submission" date="2017-01" db="EMBL/GenBank/DDBJ databases">
        <title>Bacillus cereus isolates.</title>
        <authorList>
            <person name="Beno S.M."/>
        </authorList>
    </citation>
    <scope>NUCLEOTIDE SEQUENCE [LARGE SCALE GENOMIC DNA]</scope>
    <source>
        <strain evidence="2 3">FSL W7-1108</strain>
    </source>
</reference>
<sequence>MFNSKGHIQIGLWCARFLIIIFFSIGAITMSTSVVHIQKVIKEHYFKKSPKKEYKETIREFKETDLPETPMDEVEYIDTEQKTHTNRKIKIAEEKNFLNSIILLLSNSWITVVFYLICILIIVYFIYKYVRKQIRKKRNHPKTYHTSNQKINTEKKGGIINKPLNQLPTDPVRIKLIEWEQTLQLHEKRRSHESIQQWLYRICRTRDIIPIYESIRYGNKPSSEIDVEKTVLWIQQNKKTE</sequence>
<keyword evidence="1" id="KW-0472">Membrane</keyword>
<protein>
    <recommendedName>
        <fullName evidence="4">Signal peptidase II</fullName>
    </recommendedName>
</protein>
<evidence type="ECO:0000313" key="3">
    <source>
        <dbReference type="Proteomes" id="UP000190696"/>
    </source>
</evidence>
<dbReference type="RefSeq" id="WP_078177114.1">
    <property type="nucleotide sequence ID" value="NZ_CP150650.1"/>
</dbReference>
<evidence type="ECO:0008006" key="4">
    <source>
        <dbReference type="Google" id="ProtNLM"/>
    </source>
</evidence>
<proteinExistence type="predicted"/>
<gene>
    <name evidence="2" type="ORF">BW900_26750</name>
</gene>
<dbReference type="Proteomes" id="UP000190696">
    <property type="component" value="Unassembled WGS sequence"/>
</dbReference>
<feature type="transmembrane region" description="Helical" evidence="1">
    <location>
        <begin position="12"/>
        <end position="37"/>
    </location>
</feature>
<dbReference type="AlphaFoldDB" id="A0A1S9T0D1"/>